<accession>A0AA38H2Q8</accession>
<comment type="caution">
    <text evidence="1">The sequence shown here is derived from an EMBL/GenBank/DDBJ whole genome shotgun (WGS) entry which is preliminary data.</text>
</comment>
<reference evidence="1 2" key="1">
    <citation type="journal article" date="2021" name="Nat. Plants">
        <title>The Taxus genome provides insights into paclitaxel biosynthesis.</title>
        <authorList>
            <person name="Xiong X."/>
            <person name="Gou J."/>
            <person name="Liao Q."/>
            <person name="Li Y."/>
            <person name="Zhou Q."/>
            <person name="Bi G."/>
            <person name="Li C."/>
            <person name="Du R."/>
            <person name="Wang X."/>
            <person name="Sun T."/>
            <person name="Guo L."/>
            <person name="Liang H."/>
            <person name="Lu P."/>
            <person name="Wu Y."/>
            <person name="Zhang Z."/>
            <person name="Ro D.K."/>
            <person name="Shang Y."/>
            <person name="Huang S."/>
            <person name="Yan J."/>
        </authorList>
    </citation>
    <scope>NUCLEOTIDE SEQUENCE [LARGE SCALE GENOMIC DNA]</scope>
    <source>
        <strain evidence="1">Ta-2019</strain>
    </source>
</reference>
<dbReference type="AlphaFoldDB" id="A0AA38H2Q8"/>
<keyword evidence="2" id="KW-1185">Reference proteome</keyword>
<gene>
    <name evidence="1" type="ORF">KI387_003518</name>
</gene>
<organism evidence="1 2">
    <name type="scientific">Taxus chinensis</name>
    <name type="common">Chinese yew</name>
    <name type="synonym">Taxus wallichiana var. chinensis</name>
    <dbReference type="NCBI Taxonomy" id="29808"/>
    <lineage>
        <taxon>Eukaryota</taxon>
        <taxon>Viridiplantae</taxon>
        <taxon>Streptophyta</taxon>
        <taxon>Embryophyta</taxon>
        <taxon>Tracheophyta</taxon>
        <taxon>Spermatophyta</taxon>
        <taxon>Pinopsida</taxon>
        <taxon>Pinidae</taxon>
        <taxon>Conifers II</taxon>
        <taxon>Cupressales</taxon>
        <taxon>Taxaceae</taxon>
        <taxon>Taxus</taxon>
    </lineage>
</organism>
<proteinExistence type="predicted"/>
<dbReference type="Proteomes" id="UP000824469">
    <property type="component" value="Unassembled WGS sequence"/>
</dbReference>
<feature type="non-terminal residue" evidence="1">
    <location>
        <position position="67"/>
    </location>
</feature>
<name>A0AA38H2Q8_TAXCH</name>
<evidence type="ECO:0000313" key="1">
    <source>
        <dbReference type="EMBL" id="KAH9331410.1"/>
    </source>
</evidence>
<sequence length="67" mass="7078">AGLMGEGLEIDKETAAVVEGKNMETLGGGIEREAEEVLAGGRDTAGEEDIGMEWSSEMREEMEGDSS</sequence>
<dbReference type="EMBL" id="JAHRHJ020000001">
    <property type="protein sequence ID" value="KAH9331410.1"/>
    <property type="molecule type" value="Genomic_DNA"/>
</dbReference>
<feature type="non-terminal residue" evidence="1">
    <location>
        <position position="1"/>
    </location>
</feature>
<protein>
    <submittedName>
        <fullName evidence="1">Uncharacterized protein</fullName>
    </submittedName>
</protein>
<evidence type="ECO:0000313" key="2">
    <source>
        <dbReference type="Proteomes" id="UP000824469"/>
    </source>
</evidence>